<organism evidence="10 11">
    <name type="scientific">Pseudanabaena galeata UHCC 0370</name>
    <dbReference type="NCBI Taxonomy" id="3110310"/>
    <lineage>
        <taxon>Bacteria</taxon>
        <taxon>Bacillati</taxon>
        <taxon>Cyanobacteriota</taxon>
        <taxon>Cyanophyceae</taxon>
        <taxon>Pseudanabaenales</taxon>
        <taxon>Pseudanabaenaceae</taxon>
        <taxon>Pseudanabaena</taxon>
    </lineage>
</organism>
<evidence type="ECO:0000313" key="11">
    <source>
        <dbReference type="Proteomes" id="UP001301388"/>
    </source>
</evidence>
<dbReference type="InterPro" id="IPR041854">
    <property type="entry name" value="BFD-like_2Fe2S-bd_dom_sf"/>
</dbReference>
<keyword evidence="4" id="KW-0249">Electron transport</keyword>
<dbReference type="RefSeq" id="WP_281009227.1">
    <property type="nucleotide sequence ID" value="NZ_JAYGIE010000115.1"/>
</dbReference>
<comment type="similarity">
    <text evidence="8">Belongs to the Bfd family.</text>
</comment>
<sequence>MYICICNAVTEKDIQKAVSKGACSIAMLSELTLLGKECGCCTEEAHRVLKQCSGKPSRSDLLA</sequence>
<evidence type="ECO:0000256" key="4">
    <source>
        <dbReference type="ARBA" id="ARBA00022982"/>
    </source>
</evidence>
<evidence type="ECO:0000256" key="8">
    <source>
        <dbReference type="ARBA" id="ARBA00046332"/>
    </source>
</evidence>
<gene>
    <name evidence="10" type="ORF">VB774_21725</name>
</gene>
<evidence type="ECO:0000256" key="1">
    <source>
        <dbReference type="ARBA" id="ARBA00022448"/>
    </source>
</evidence>
<evidence type="ECO:0000256" key="5">
    <source>
        <dbReference type="ARBA" id="ARBA00023004"/>
    </source>
</evidence>
<evidence type="ECO:0000256" key="2">
    <source>
        <dbReference type="ARBA" id="ARBA00022714"/>
    </source>
</evidence>
<comment type="caution">
    <text evidence="10">The sequence shown here is derived from an EMBL/GenBank/DDBJ whole genome shotgun (WGS) entry which is preliminary data.</text>
</comment>
<feature type="domain" description="BFD-like [2Fe-2S]-binding" evidence="9">
    <location>
        <begin position="2"/>
        <end position="50"/>
    </location>
</feature>
<dbReference type="InterPro" id="IPR007419">
    <property type="entry name" value="BFD-like_2Fe2S-bd_dom"/>
</dbReference>
<dbReference type="EMBL" id="JAYGIE010000115">
    <property type="protein sequence ID" value="MEA5480260.1"/>
    <property type="molecule type" value="Genomic_DNA"/>
</dbReference>
<keyword evidence="11" id="KW-1185">Reference proteome</keyword>
<dbReference type="Gene3D" id="1.10.10.1100">
    <property type="entry name" value="BFD-like [2Fe-2S]-binding domain"/>
    <property type="match status" value="1"/>
</dbReference>
<keyword evidence="3" id="KW-0479">Metal-binding</keyword>
<proteinExistence type="inferred from homology"/>
<dbReference type="PANTHER" id="PTHR37424">
    <property type="entry name" value="BACTERIOFERRITIN-ASSOCIATED FERREDOXIN"/>
    <property type="match status" value="1"/>
</dbReference>
<dbReference type="PANTHER" id="PTHR37424:SF1">
    <property type="entry name" value="BACTERIOFERRITIN-ASSOCIATED FERREDOXIN"/>
    <property type="match status" value="1"/>
</dbReference>
<evidence type="ECO:0000313" key="10">
    <source>
        <dbReference type="EMBL" id="MEA5480260.1"/>
    </source>
</evidence>
<dbReference type="InterPro" id="IPR052371">
    <property type="entry name" value="BFD-associated_ferredoxin"/>
</dbReference>
<keyword evidence="5" id="KW-0408">Iron</keyword>
<name>A0ABU5TPP1_9CYAN</name>
<dbReference type="Pfam" id="PF04324">
    <property type="entry name" value="Fer2_BFD"/>
    <property type="match status" value="1"/>
</dbReference>
<keyword evidence="1" id="KW-0813">Transport</keyword>
<evidence type="ECO:0000256" key="7">
    <source>
        <dbReference type="ARBA" id="ARBA00039386"/>
    </source>
</evidence>
<keyword evidence="6" id="KW-0411">Iron-sulfur</keyword>
<accession>A0ABU5TPP1</accession>
<keyword evidence="2" id="KW-0001">2Fe-2S</keyword>
<evidence type="ECO:0000256" key="6">
    <source>
        <dbReference type="ARBA" id="ARBA00023014"/>
    </source>
</evidence>
<dbReference type="Proteomes" id="UP001301388">
    <property type="component" value="Unassembled WGS sequence"/>
</dbReference>
<reference evidence="10 11" key="1">
    <citation type="submission" date="2023-12" db="EMBL/GenBank/DDBJ databases">
        <title>Baltic Sea Cyanobacteria.</title>
        <authorList>
            <person name="Delbaje E."/>
            <person name="Fewer D.P."/>
            <person name="Shishido T.K."/>
        </authorList>
    </citation>
    <scope>NUCLEOTIDE SEQUENCE [LARGE SCALE GENOMIC DNA]</scope>
    <source>
        <strain evidence="10 11">UHCC 0370</strain>
    </source>
</reference>
<evidence type="ECO:0000259" key="9">
    <source>
        <dbReference type="Pfam" id="PF04324"/>
    </source>
</evidence>
<protein>
    <recommendedName>
        <fullName evidence="7">Bacterioferritin-associated ferredoxin</fullName>
    </recommendedName>
</protein>
<evidence type="ECO:0000256" key="3">
    <source>
        <dbReference type="ARBA" id="ARBA00022723"/>
    </source>
</evidence>